<accession>A0A2N1J742</accession>
<evidence type="ECO:0000256" key="1">
    <source>
        <dbReference type="ARBA" id="ARBA00004477"/>
    </source>
</evidence>
<sequence length="480" mass="55491">MQDMLGALVAVHVLCAFATRRTFFQPDEYWQSLEIAHRIVFGYGYRTWEWIGTPIRSIAHPALFVPWYALLKWTGMDSSLTLLTIGPPIQQALISAVGDWYAYRLILRIGGQRVAQCWAVLHLLSFYWVYTATRTFANTTEAALCSITLYFWPLSPVLVTHTPMRTFRCALLAAFCAVLIRPTSLVLFAFLGLHTLYMAWRHAGVKRACILLANALAVGLPVLASGVALDTLYYGQRIVTPYLFVRENLFKNLAVFYGRHPWHWYFTQGIPVLTTVLFPWSMIGWYKSLSGNVHPKWDAASLCTLAWLSLWTTCLYSFLSHKELRFLQPLVPWFTLFAANAWRALPKLVRGLLLIQLPLLVYAAAFHCTGQVQVMAYLHMLPPKQTVGFLMPCHSTPWQSHMHARHLEMSEFDEELISGDTGRAWFLTCHPPRRTNARTYWDQTDFFYEDPVRYMKSRFPDQYHMPPPPMKARHFRRRTQ</sequence>
<dbReference type="InterPro" id="IPR005599">
    <property type="entry name" value="GPI_mannosylTrfase"/>
</dbReference>
<gene>
    <name evidence="12" type="primary">GPI10</name>
    <name evidence="12" type="ORF">MVES_003577</name>
</gene>
<dbReference type="Pfam" id="PF03901">
    <property type="entry name" value="Glyco_transf_22"/>
    <property type="match status" value="1"/>
</dbReference>
<keyword evidence="3 10" id="KW-0328">Glycosyltransferase</keyword>
<dbReference type="EMBL" id="KZ454995">
    <property type="protein sequence ID" value="PKI82369.1"/>
    <property type="molecule type" value="Genomic_DNA"/>
</dbReference>
<keyword evidence="4" id="KW-0808">Transferase</keyword>
<dbReference type="GO" id="GO:0000026">
    <property type="term" value="F:alpha-1,2-mannosyltransferase activity"/>
    <property type="evidence" value="ECO:0007669"/>
    <property type="project" value="TreeGrafter"/>
</dbReference>
<organism evidence="12 13">
    <name type="scientific">Malassezia vespertilionis</name>
    <dbReference type="NCBI Taxonomy" id="2020962"/>
    <lineage>
        <taxon>Eukaryota</taxon>
        <taxon>Fungi</taxon>
        <taxon>Dikarya</taxon>
        <taxon>Basidiomycota</taxon>
        <taxon>Ustilaginomycotina</taxon>
        <taxon>Malasseziomycetes</taxon>
        <taxon>Malasseziales</taxon>
        <taxon>Malasseziaceae</taxon>
        <taxon>Malassezia</taxon>
    </lineage>
</organism>
<dbReference type="AlphaFoldDB" id="A0A2N1J742"/>
<feature type="transmembrane region" description="Helical" evidence="10">
    <location>
        <begin position="262"/>
        <end position="285"/>
    </location>
</feature>
<feature type="chain" id="PRO_5014631908" description="Mannosyltransferase" evidence="11">
    <location>
        <begin position="19"/>
        <end position="480"/>
    </location>
</feature>
<keyword evidence="6 10" id="KW-0256">Endoplasmic reticulum</keyword>
<name>A0A2N1J742_9BASI</name>
<comment type="subcellular location">
    <subcellularLocation>
        <location evidence="1 10">Endoplasmic reticulum membrane</location>
        <topology evidence="1 10">Multi-pass membrane protein</topology>
    </subcellularLocation>
</comment>
<keyword evidence="8 10" id="KW-0472">Membrane</keyword>
<keyword evidence="13" id="KW-1185">Reference proteome</keyword>
<comment type="function">
    <text evidence="9">Mannosyltransferase involved in glycosylphosphatidylinositol-anchor biosynthesis. Transfers the third mannose to Man2-GlcN-acyl-PI during GPI precursor assembly.</text>
</comment>
<dbReference type="PANTHER" id="PTHR22760">
    <property type="entry name" value="GLYCOSYLTRANSFERASE"/>
    <property type="match status" value="1"/>
</dbReference>
<evidence type="ECO:0000256" key="8">
    <source>
        <dbReference type="ARBA" id="ARBA00023136"/>
    </source>
</evidence>
<evidence type="ECO:0000256" key="7">
    <source>
        <dbReference type="ARBA" id="ARBA00022989"/>
    </source>
</evidence>
<dbReference type="PANTHER" id="PTHR22760:SF4">
    <property type="entry name" value="GPI MANNOSYLTRANSFERASE 3"/>
    <property type="match status" value="1"/>
</dbReference>
<dbReference type="STRING" id="2020962.A0A2N1J742"/>
<dbReference type="GO" id="GO:0006506">
    <property type="term" value="P:GPI anchor biosynthetic process"/>
    <property type="evidence" value="ECO:0007669"/>
    <property type="project" value="TreeGrafter"/>
</dbReference>
<feature type="transmembrane region" description="Helical" evidence="10">
    <location>
        <begin position="357"/>
        <end position="378"/>
    </location>
</feature>
<feature type="signal peptide" evidence="11">
    <location>
        <begin position="1"/>
        <end position="18"/>
    </location>
</feature>
<evidence type="ECO:0000256" key="2">
    <source>
        <dbReference type="ARBA" id="ARBA00006065"/>
    </source>
</evidence>
<evidence type="ECO:0000313" key="13">
    <source>
        <dbReference type="Proteomes" id="UP000232875"/>
    </source>
</evidence>
<evidence type="ECO:0000256" key="5">
    <source>
        <dbReference type="ARBA" id="ARBA00022692"/>
    </source>
</evidence>
<dbReference type="Proteomes" id="UP000232875">
    <property type="component" value="Unassembled WGS sequence"/>
</dbReference>
<proteinExistence type="inferred from homology"/>
<feature type="transmembrane region" description="Helical" evidence="10">
    <location>
        <begin position="171"/>
        <end position="197"/>
    </location>
</feature>
<keyword evidence="7 10" id="KW-1133">Transmembrane helix</keyword>
<evidence type="ECO:0000256" key="9">
    <source>
        <dbReference type="ARBA" id="ARBA00024708"/>
    </source>
</evidence>
<protein>
    <recommendedName>
        <fullName evidence="10">Mannosyltransferase</fullName>
        <ecNumber evidence="10">2.4.1.-</ecNumber>
    </recommendedName>
</protein>
<evidence type="ECO:0000313" key="12">
    <source>
        <dbReference type="EMBL" id="PKI82369.1"/>
    </source>
</evidence>
<feature type="transmembrane region" description="Helical" evidence="10">
    <location>
        <begin position="297"/>
        <end position="319"/>
    </location>
</feature>
<evidence type="ECO:0000256" key="6">
    <source>
        <dbReference type="ARBA" id="ARBA00022824"/>
    </source>
</evidence>
<evidence type="ECO:0000256" key="10">
    <source>
        <dbReference type="RuleBase" id="RU363075"/>
    </source>
</evidence>
<comment type="similarity">
    <text evidence="2">Belongs to the glycosyltransferase 22 family. PIGB subfamily.</text>
</comment>
<feature type="transmembrane region" description="Helical" evidence="10">
    <location>
        <begin position="209"/>
        <end position="229"/>
    </location>
</feature>
<keyword evidence="11" id="KW-0732">Signal</keyword>
<evidence type="ECO:0000256" key="11">
    <source>
        <dbReference type="SAM" id="SignalP"/>
    </source>
</evidence>
<dbReference type="GO" id="GO:0005789">
    <property type="term" value="C:endoplasmic reticulum membrane"/>
    <property type="evidence" value="ECO:0007669"/>
    <property type="project" value="UniProtKB-SubCell"/>
</dbReference>
<dbReference type="OrthoDB" id="416834at2759"/>
<evidence type="ECO:0000256" key="4">
    <source>
        <dbReference type="ARBA" id="ARBA00022679"/>
    </source>
</evidence>
<reference evidence="12 13" key="1">
    <citation type="submission" date="2017-10" db="EMBL/GenBank/DDBJ databases">
        <title>A novel species of cold-tolerant Malassezia isolated from bats.</title>
        <authorList>
            <person name="Lorch J.M."/>
            <person name="Palmer J.M."/>
            <person name="Vanderwolf K.J."/>
            <person name="Schmidt K.Z."/>
            <person name="Verant M.L."/>
            <person name="Weller T.J."/>
            <person name="Blehert D.S."/>
        </authorList>
    </citation>
    <scope>NUCLEOTIDE SEQUENCE [LARGE SCALE GENOMIC DNA]</scope>
    <source>
        <strain evidence="12 13">NWHC:44797-103</strain>
    </source>
</reference>
<dbReference type="EC" id="2.4.1.-" evidence="10"/>
<evidence type="ECO:0000256" key="3">
    <source>
        <dbReference type="ARBA" id="ARBA00022676"/>
    </source>
</evidence>
<keyword evidence="5 10" id="KW-0812">Transmembrane</keyword>